<dbReference type="SUPFAM" id="SSF88713">
    <property type="entry name" value="Glycoside hydrolase/deacetylase"/>
    <property type="match status" value="1"/>
</dbReference>
<dbReference type="InterPro" id="IPR037171">
    <property type="entry name" value="NagB/RpiA_transferase-like"/>
</dbReference>
<dbReference type="PANTHER" id="PTHR47561:SF2">
    <property type="entry name" value="HYPOTHETICAL POLYSACCHARIDE DEACETYLASE (EUROFUNG)"/>
    <property type="match status" value="1"/>
</dbReference>
<evidence type="ECO:0000313" key="5">
    <source>
        <dbReference type="EMBL" id="CAG5182291.1"/>
    </source>
</evidence>
<feature type="domain" description="NodB homology" evidence="4">
    <location>
        <begin position="861"/>
        <end position="1061"/>
    </location>
</feature>
<dbReference type="InterPro" id="IPR011330">
    <property type="entry name" value="Glyco_hydro/deAcase_b/a-brl"/>
</dbReference>
<keyword evidence="6" id="KW-1185">Reference proteome</keyword>
<evidence type="ECO:0000313" key="6">
    <source>
        <dbReference type="Proteomes" id="UP000676310"/>
    </source>
</evidence>
<dbReference type="AlphaFoldDB" id="A0A8J2IDG5"/>
<proteinExistence type="inferred from homology"/>
<dbReference type="EMBL" id="CAJRGZ010000027">
    <property type="protein sequence ID" value="CAG5182291.1"/>
    <property type="molecule type" value="Genomic_DNA"/>
</dbReference>
<dbReference type="Pfam" id="PF13561">
    <property type="entry name" value="adh_short_C2"/>
    <property type="match status" value="1"/>
</dbReference>
<dbReference type="InterPro" id="IPR037950">
    <property type="entry name" value="PgdA-like"/>
</dbReference>
<feature type="compositionally biased region" description="Low complexity" evidence="3">
    <location>
        <begin position="206"/>
        <end position="222"/>
    </location>
</feature>
<dbReference type="RefSeq" id="XP_043173659.1">
    <property type="nucleotide sequence ID" value="XM_043317724.1"/>
</dbReference>
<name>A0A8J2IDG5_9PLEO</name>
<evidence type="ECO:0000256" key="3">
    <source>
        <dbReference type="SAM" id="MobiDB-lite"/>
    </source>
</evidence>
<dbReference type="Proteomes" id="UP000676310">
    <property type="component" value="Unassembled WGS sequence"/>
</dbReference>
<dbReference type="InterPro" id="IPR000649">
    <property type="entry name" value="IF-2B-related"/>
</dbReference>
<dbReference type="GO" id="GO:0005975">
    <property type="term" value="P:carbohydrate metabolic process"/>
    <property type="evidence" value="ECO:0007669"/>
    <property type="project" value="InterPro"/>
</dbReference>
<dbReference type="Pfam" id="PF01008">
    <property type="entry name" value="IF-2B"/>
    <property type="match status" value="2"/>
</dbReference>
<feature type="compositionally biased region" description="Polar residues" evidence="3">
    <location>
        <begin position="111"/>
        <end position="123"/>
    </location>
</feature>
<comment type="similarity">
    <text evidence="1 2">Belongs to the eIF-2B alpha/beta/delta subunits family.</text>
</comment>
<dbReference type="GeneID" id="67010210"/>
<dbReference type="GO" id="GO:0016810">
    <property type="term" value="F:hydrolase activity, acting on carbon-nitrogen (but not peptide) bonds"/>
    <property type="evidence" value="ECO:0007669"/>
    <property type="project" value="InterPro"/>
</dbReference>
<dbReference type="InterPro" id="IPR002347">
    <property type="entry name" value="SDR_fam"/>
</dbReference>
<dbReference type="SUPFAM" id="SSF100950">
    <property type="entry name" value="NagB/RpiA/CoA transferase-like"/>
    <property type="match status" value="1"/>
</dbReference>
<dbReference type="Gene3D" id="3.40.50.10470">
    <property type="entry name" value="Translation initiation factor eif-2b, domain 2"/>
    <property type="match status" value="1"/>
</dbReference>
<gene>
    <name evidence="5" type="ORF">ALTATR162_LOCUS10088</name>
</gene>
<dbReference type="InterPro" id="IPR002509">
    <property type="entry name" value="NODB_dom"/>
</dbReference>
<dbReference type="PRINTS" id="PR00081">
    <property type="entry name" value="GDHRDH"/>
</dbReference>
<evidence type="ECO:0000256" key="2">
    <source>
        <dbReference type="RuleBase" id="RU003814"/>
    </source>
</evidence>
<dbReference type="Pfam" id="PF01522">
    <property type="entry name" value="Polysacc_deac_1"/>
    <property type="match status" value="1"/>
</dbReference>
<feature type="region of interest" description="Disordered" evidence="3">
    <location>
        <begin position="206"/>
        <end position="226"/>
    </location>
</feature>
<dbReference type="CDD" id="cd10938">
    <property type="entry name" value="CE4_HpPgdA_like"/>
    <property type="match status" value="1"/>
</dbReference>
<dbReference type="FunFam" id="3.40.50.10470:FF:000008">
    <property type="entry name" value="Translation initiation factor 2B, beta subunit"/>
    <property type="match status" value="1"/>
</dbReference>
<dbReference type="PANTHER" id="PTHR47561">
    <property type="entry name" value="POLYSACCHARIDE DEACETYLASE FAMILY PROTEIN (AFU_ORTHOLOGUE AFUA_6G05030)"/>
    <property type="match status" value="1"/>
</dbReference>
<accession>A0A8J2IDG5</accession>
<organism evidence="5 6">
    <name type="scientific">Alternaria atra</name>
    <dbReference type="NCBI Taxonomy" id="119953"/>
    <lineage>
        <taxon>Eukaryota</taxon>
        <taxon>Fungi</taxon>
        <taxon>Dikarya</taxon>
        <taxon>Ascomycota</taxon>
        <taxon>Pezizomycotina</taxon>
        <taxon>Dothideomycetes</taxon>
        <taxon>Pleosporomycetidae</taxon>
        <taxon>Pleosporales</taxon>
        <taxon>Pleosporineae</taxon>
        <taxon>Pleosporaceae</taxon>
        <taxon>Alternaria</taxon>
        <taxon>Alternaria sect. Ulocladioides</taxon>
    </lineage>
</organism>
<sequence length="1139" mass="125151">MQGATIQAPGLSTYLKSLKSTPVDASVEHFISLLKRRQIRNSRPCAIATTALLLRVVGEFKGRDAAKLIERIKQVGRRLTSAQPREVVVGNIVRRVLGLVREVVDEHAEGQTPTGSEPGHSTPQAHAHAHAQHDSLHRPALNSSISTFSPLRHAVAEPMHASVFTDNASDASEPSRRPPLLTSHTSYAPTSAAPLVHSLFGLFSQPADTPSTTSTPTGQASPNGKSTLTALNLERLEGINRSQNLDLKGEVMEGIRELQDELETSDKQIAEVALEHIHANEIILTHTASTTVQKFLLFAARKRKFTVVHAETYPHDHTATHGILLTGKKREANPDDDEDDDKWKPLTDAGIQVYVIPDSHVFAIMSRVNKVILATHTVLANGGLVAAAGAHMIAKAAKEHQTPVVVLSGVYKLSPVYPFDIDELIEHGDAGSVVPYDDGEFVDKVDVENPLYDYVPADLVDLYITNLGGHAPSYLYRIVADHYRSEDITFLERKSKVRAADDITPSREAILCAAVTQYLRPMSNSTNFPSIQLEAPQGCKVTAHDLRLNPLASTNPNLHCLQGNISSETSIQDSISQAINHFSQPISILCANAGITDESSSYSIWDMPSDLWDRTYAVNVRGTFFTIKHFLKSVEKSQKDTGKDINNVSVVVTGSECGVFGQTGHVEYASGKAGLQYGLVKTVKNEIVRLNKKARINAVAPGWVDTKLIEGRLDDPREMWREAEATVPLRKIAQPTDVARAAAFLASHRAAGHISGQCISVDGGMEGRIVWSEDEVRKSHATTVEPEAPSIKATGEGEIFGTATEGVSLASRNPSAMVAPTMSSLNSPQPSHNPKIKILLSVDFDAVSGWLGTGQHPDNNLADYSTGFFSGHVGVPRLLKLFAKHGIANKVTWFVPMHSAESFPKEFAAIKSSGAEIGLHGYCHEGAPQLTPTQEREVLEHCISLYQELLGKRPLGYRAPLYQLRESTVELLEEYSFLYDSSLSHHDSKPYYLPNLPPIIPPKYTEEASAKDWMKPLPKPSAPTVKTLVEIPANWYTEDMTPLQYLPNVPNSHGYVDVRVMENMWKDKFEWIRSEMHDSTGEKDVVVFPLVLHPDTSGMAHVIGMIERVIQWLKAWEAEVEFCTYEEAAMGWKEKNAVE</sequence>
<dbReference type="Gene3D" id="3.20.20.370">
    <property type="entry name" value="Glycoside hydrolase/deacetylase"/>
    <property type="match status" value="1"/>
</dbReference>
<dbReference type="InterPro" id="IPR036291">
    <property type="entry name" value="NAD(P)-bd_dom_sf"/>
</dbReference>
<evidence type="ECO:0000259" key="4">
    <source>
        <dbReference type="PROSITE" id="PS51677"/>
    </source>
</evidence>
<dbReference type="InterPro" id="IPR042529">
    <property type="entry name" value="IF_2B-like_C"/>
</dbReference>
<dbReference type="PROSITE" id="PS51677">
    <property type="entry name" value="NODB"/>
    <property type="match status" value="1"/>
</dbReference>
<dbReference type="OrthoDB" id="504708at2759"/>
<reference evidence="5" key="1">
    <citation type="submission" date="2021-05" db="EMBL/GenBank/DDBJ databases">
        <authorList>
            <person name="Stam R."/>
        </authorList>
    </citation>
    <scope>NUCLEOTIDE SEQUENCE</scope>
    <source>
        <strain evidence="5">CS162</strain>
    </source>
</reference>
<feature type="region of interest" description="Disordered" evidence="3">
    <location>
        <begin position="106"/>
        <end position="136"/>
    </location>
</feature>
<feature type="region of interest" description="Disordered" evidence="3">
    <location>
        <begin position="166"/>
        <end position="186"/>
    </location>
</feature>
<dbReference type="SUPFAM" id="SSF51735">
    <property type="entry name" value="NAD(P)-binding Rossmann-fold domains"/>
    <property type="match status" value="1"/>
</dbReference>
<dbReference type="Gene3D" id="3.40.50.720">
    <property type="entry name" value="NAD(P)-binding Rossmann-like Domain"/>
    <property type="match status" value="1"/>
</dbReference>
<evidence type="ECO:0000256" key="1">
    <source>
        <dbReference type="ARBA" id="ARBA00007251"/>
    </source>
</evidence>
<protein>
    <recommendedName>
        <fullName evidence="4">NodB homology domain-containing protein</fullName>
    </recommendedName>
</protein>
<comment type="caution">
    <text evidence="5">The sequence shown here is derived from an EMBL/GenBank/DDBJ whole genome shotgun (WGS) entry which is preliminary data.</text>
</comment>